<evidence type="ECO:0000313" key="3">
    <source>
        <dbReference type="Proteomes" id="UP000184485"/>
    </source>
</evidence>
<dbReference type="RefSeq" id="WP_073057150.1">
    <property type="nucleotide sequence ID" value="NZ_FQUP01000005.1"/>
</dbReference>
<dbReference type="EMBL" id="FQUP01000005">
    <property type="protein sequence ID" value="SHG46818.1"/>
    <property type="molecule type" value="Genomic_DNA"/>
</dbReference>
<accession>A0A1M5K216</accession>
<name>A0A1M5K216_9HYPH</name>
<dbReference type="Pfam" id="PF01381">
    <property type="entry name" value="HTH_3"/>
    <property type="match status" value="1"/>
</dbReference>
<keyword evidence="3" id="KW-1185">Reference proteome</keyword>
<organism evidence="2 3">
    <name type="scientific">Kaistia soli DSM 19436</name>
    <dbReference type="NCBI Taxonomy" id="1122133"/>
    <lineage>
        <taxon>Bacteria</taxon>
        <taxon>Pseudomonadati</taxon>
        <taxon>Pseudomonadota</taxon>
        <taxon>Alphaproteobacteria</taxon>
        <taxon>Hyphomicrobiales</taxon>
        <taxon>Kaistiaceae</taxon>
        <taxon>Kaistia</taxon>
    </lineage>
</organism>
<dbReference type="CDD" id="cd00093">
    <property type="entry name" value="HTH_XRE"/>
    <property type="match status" value="1"/>
</dbReference>
<dbReference type="SMART" id="SM00530">
    <property type="entry name" value="HTH_XRE"/>
    <property type="match status" value="1"/>
</dbReference>
<dbReference type="PANTHER" id="PTHR35010">
    <property type="entry name" value="BLL4672 PROTEIN-RELATED"/>
    <property type="match status" value="1"/>
</dbReference>
<evidence type="ECO:0000259" key="1">
    <source>
        <dbReference type="PROSITE" id="PS50943"/>
    </source>
</evidence>
<proteinExistence type="predicted"/>
<dbReference type="Pfam" id="PF17765">
    <property type="entry name" value="MLTR_LBD"/>
    <property type="match status" value="1"/>
</dbReference>
<reference evidence="2 3" key="1">
    <citation type="submission" date="2016-11" db="EMBL/GenBank/DDBJ databases">
        <authorList>
            <person name="Jaros S."/>
            <person name="Januszkiewicz K."/>
            <person name="Wedrychowicz H."/>
        </authorList>
    </citation>
    <scope>NUCLEOTIDE SEQUENCE [LARGE SCALE GENOMIC DNA]</scope>
    <source>
        <strain evidence="2 3">DSM 19436</strain>
    </source>
</reference>
<dbReference type="Proteomes" id="UP000184485">
    <property type="component" value="Unassembled WGS sequence"/>
</dbReference>
<dbReference type="SUPFAM" id="SSF47413">
    <property type="entry name" value="lambda repressor-like DNA-binding domains"/>
    <property type="match status" value="1"/>
</dbReference>
<dbReference type="Gene3D" id="3.30.450.180">
    <property type="match status" value="1"/>
</dbReference>
<gene>
    <name evidence="2" type="ORF">SAMN02745157_4270</name>
</gene>
<dbReference type="Gene3D" id="1.10.260.40">
    <property type="entry name" value="lambda repressor-like DNA-binding domains"/>
    <property type="match status" value="1"/>
</dbReference>
<dbReference type="PROSITE" id="PS50943">
    <property type="entry name" value="HTH_CROC1"/>
    <property type="match status" value="1"/>
</dbReference>
<evidence type="ECO:0000313" key="2">
    <source>
        <dbReference type="EMBL" id="SHG46818.1"/>
    </source>
</evidence>
<dbReference type="InterPro" id="IPR001387">
    <property type="entry name" value="Cro/C1-type_HTH"/>
</dbReference>
<dbReference type="AlphaFoldDB" id="A0A1M5K216"/>
<dbReference type="PANTHER" id="PTHR35010:SF4">
    <property type="entry name" value="BLL5781 PROTEIN"/>
    <property type="match status" value="1"/>
</dbReference>
<protein>
    <submittedName>
        <fullName evidence="2">Transcriptional regulator, contains XRE-family HTH domain</fullName>
    </submittedName>
</protein>
<dbReference type="InterPro" id="IPR041413">
    <property type="entry name" value="MLTR_LBD"/>
</dbReference>
<dbReference type="OrthoDB" id="9785973at2"/>
<feature type="domain" description="HTH cro/C1-type" evidence="1">
    <location>
        <begin position="13"/>
        <end position="67"/>
    </location>
</feature>
<sequence length="265" mass="28660">MTATSSLSFGEELRNWRLRRRLSQLDLAGEADLSTRHLSFLETGRSRPSRAMVLKLAERLDLPLREQNGLLLAAGFAPVHAERRLDDPGLAAARDAVRRIVEGHDPYPALAIDRHWTMIEANAAVASLIEGVDPVLLRPPVNVLRLALHPAGLAARTVDFLAWRGHLLGRLAREAELTGDPRLSALHAELESLPAGGPRRTAASEPYGGIALPFRLRVGDMVLSFITTTTVFGGPADVTLSELAIEAFFPADAETAARLRGLALG</sequence>
<dbReference type="STRING" id="1122133.SAMN02745157_4270"/>
<dbReference type="GO" id="GO:0003677">
    <property type="term" value="F:DNA binding"/>
    <property type="evidence" value="ECO:0007669"/>
    <property type="project" value="InterPro"/>
</dbReference>
<dbReference type="InterPro" id="IPR010982">
    <property type="entry name" value="Lambda_DNA-bd_dom_sf"/>
</dbReference>